<accession>A0AAD7KDI8</accession>
<name>A0AAD7KDI8_9AGAR</name>
<feature type="signal peptide" evidence="1">
    <location>
        <begin position="1"/>
        <end position="21"/>
    </location>
</feature>
<dbReference type="Proteomes" id="UP001215280">
    <property type="component" value="Unassembled WGS sequence"/>
</dbReference>
<evidence type="ECO:0000256" key="1">
    <source>
        <dbReference type="SAM" id="SignalP"/>
    </source>
</evidence>
<keyword evidence="1" id="KW-0732">Signal</keyword>
<keyword evidence="3" id="KW-1185">Reference proteome</keyword>
<dbReference type="EMBL" id="JARJLG010000002">
    <property type="protein sequence ID" value="KAJ7783481.1"/>
    <property type="molecule type" value="Genomic_DNA"/>
</dbReference>
<feature type="chain" id="PRO_5042042523" evidence="1">
    <location>
        <begin position="22"/>
        <end position="51"/>
    </location>
</feature>
<comment type="caution">
    <text evidence="2">The sequence shown here is derived from an EMBL/GenBank/DDBJ whole genome shotgun (WGS) entry which is preliminary data.</text>
</comment>
<organism evidence="2 3">
    <name type="scientific">Mycena maculata</name>
    <dbReference type="NCBI Taxonomy" id="230809"/>
    <lineage>
        <taxon>Eukaryota</taxon>
        <taxon>Fungi</taxon>
        <taxon>Dikarya</taxon>
        <taxon>Basidiomycota</taxon>
        <taxon>Agaricomycotina</taxon>
        <taxon>Agaricomycetes</taxon>
        <taxon>Agaricomycetidae</taxon>
        <taxon>Agaricales</taxon>
        <taxon>Marasmiineae</taxon>
        <taxon>Mycenaceae</taxon>
        <taxon>Mycena</taxon>
    </lineage>
</organism>
<evidence type="ECO:0000313" key="3">
    <source>
        <dbReference type="Proteomes" id="UP001215280"/>
    </source>
</evidence>
<evidence type="ECO:0000313" key="2">
    <source>
        <dbReference type="EMBL" id="KAJ7783481.1"/>
    </source>
</evidence>
<protein>
    <submittedName>
        <fullName evidence="2">Uncharacterized protein</fullName>
    </submittedName>
</protein>
<dbReference type="AlphaFoldDB" id="A0AAD7KDI8"/>
<proteinExistence type="predicted"/>
<gene>
    <name evidence="2" type="ORF">DFH07DRAFT_948499</name>
</gene>
<reference evidence="2" key="1">
    <citation type="submission" date="2023-03" db="EMBL/GenBank/DDBJ databases">
        <title>Massive genome expansion in bonnet fungi (Mycena s.s.) driven by repeated elements and novel gene families across ecological guilds.</title>
        <authorList>
            <consortium name="Lawrence Berkeley National Laboratory"/>
            <person name="Harder C.B."/>
            <person name="Miyauchi S."/>
            <person name="Viragh M."/>
            <person name="Kuo A."/>
            <person name="Thoen E."/>
            <person name="Andreopoulos B."/>
            <person name="Lu D."/>
            <person name="Skrede I."/>
            <person name="Drula E."/>
            <person name="Henrissat B."/>
            <person name="Morin E."/>
            <person name="Kohler A."/>
            <person name="Barry K."/>
            <person name="LaButti K."/>
            <person name="Morin E."/>
            <person name="Salamov A."/>
            <person name="Lipzen A."/>
            <person name="Mereny Z."/>
            <person name="Hegedus B."/>
            <person name="Baldrian P."/>
            <person name="Stursova M."/>
            <person name="Weitz H."/>
            <person name="Taylor A."/>
            <person name="Grigoriev I.V."/>
            <person name="Nagy L.G."/>
            <person name="Martin F."/>
            <person name="Kauserud H."/>
        </authorList>
    </citation>
    <scope>NUCLEOTIDE SEQUENCE</scope>
    <source>
        <strain evidence="2">CBHHK188m</strain>
    </source>
</reference>
<sequence>MRNYSILAVLAASFAAPLAGAVSAQTYSWNNVKIGGGGGFVPGIFHLLSDI</sequence>